<reference evidence="2 3" key="1">
    <citation type="submission" date="2019-01" db="EMBL/GenBank/DDBJ databases">
        <title>Lujinxingia litoralis gen. nov., sp. nov. and Lujinxingia sediminis gen. nov., sp. nov., new members in the order Bradymonadales, isolated from coastal sediment.</title>
        <authorList>
            <person name="Li C.-M."/>
        </authorList>
    </citation>
    <scope>NUCLEOTIDE SEQUENCE [LARGE SCALE GENOMIC DNA]</scope>
    <source>
        <strain evidence="2 3">SEH01</strain>
    </source>
</reference>
<organism evidence="2 3">
    <name type="scientific">Lujinxingia sediminis</name>
    <dbReference type="NCBI Taxonomy" id="2480984"/>
    <lineage>
        <taxon>Bacteria</taxon>
        <taxon>Deltaproteobacteria</taxon>
        <taxon>Bradymonadales</taxon>
        <taxon>Lujinxingiaceae</taxon>
        <taxon>Lujinxingia</taxon>
    </lineage>
</organism>
<dbReference type="SMART" id="SM00382">
    <property type="entry name" value="AAA"/>
    <property type="match status" value="1"/>
</dbReference>
<dbReference type="RefSeq" id="WP_127781421.1">
    <property type="nucleotide sequence ID" value="NZ_SADD01000022.1"/>
</dbReference>
<dbReference type="InterPro" id="IPR003959">
    <property type="entry name" value="ATPase_AAA_core"/>
</dbReference>
<dbReference type="InterPro" id="IPR003593">
    <property type="entry name" value="AAA+_ATPase"/>
</dbReference>
<accession>A0ABY0CMR4</accession>
<evidence type="ECO:0000259" key="1">
    <source>
        <dbReference type="SMART" id="SM00382"/>
    </source>
</evidence>
<evidence type="ECO:0000313" key="2">
    <source>
        <dbReference type="EMBL" id="RVU40710.1"/>
    </source>
</evidence>
<dbReference type="Gene3D" id="3.40.50.300">
    <property type="entry name" value="P-loop containing nucleotide triphosphate hydrolases"/>
    <property type="match status" value="1"/>
</dbReference>
<dbReference type="InterPro" id="IPR027417">
    <property type="entry name" value="P-loop_NTPase"/>
</dbReference>
<feature type="domain" description="AAA+ ATPase" evidence="1">
    <location>
        <begin position="123"/>
        <end position="255"/>
    </location>
</feature>
<evidence type="ECO:0000313" key="3">
    <source>
        <dbReference type="Proteomes" id="UP000282926"/>
    </source>
</evidence>
<name>A0ABY0CMR4_9DELT</name>
<dbReference type="SUPFAM" id="SSF52540">
    <property type="entry name" value="P-loop containing nucleoside triphosphate hydrolases"/>
    <property type="match status" value="1"/>
</dbReference>
<sequence>MAKADQIKALIRSHSEGDDTRFYAVAMQVAAQAARSGHGKFAQELRELVDKAKVQAKAPSSSRSARPVPLTQPRGELAGLLSVGYPKTRLVDMALSPALAERLDRVIREQKQRERLRSHGFSPLRKLLLVGPPGTGKTMSASALAGELGLPLFTIQLDGLITKYMGETAAKLRLVFEAIAETRGVYLFDEFDALGSQRGRDNDVGEIRRVLNSFLQFLELDDSDSLVIGATNHVGLLDEAVFRRFDAALEYELPTPDVAAEVMKARLALLDTSAIDWSAASASAEGLSHAELARACEQAAKDALLEDTTRLETAGLVGALDERELIFAKRTREGAKAMLRGEVEVRS</sequence>
<gene>
    <name evidence="2" type="ORF">EA187_19780</name>
</gene>
<keyword evidence="2" id="KW-0547">Nucleotide-binding</keyword>
<dbReference type="InterPro" id="IPR050168">
    <property type="entry name" value="AAA_ATPase_domain"/>
</dbReference>
<dbReference type="PANTHER" id="PTHR23077">
    <property type="entry name" value="AAA-FAMILY ATPASE"/>
    <property type="match status" value="1"/>
</dbReference>
<dbReference type="Proteomes" id="UP000282926">
    <property type="component" value="Unassembled WGS sequence"/>
</dbReference>
<proteinExistence type="predicted"/>
<dbReference type="GO" id="GO:0005524">
    <property type="term" value="F:ATP binding"/>
    <property type="evidence" value="ECO:0007669"/>
    <property type="project" value="UniProtKB-KW"/>
</dbReference>
<dbReference type="EMBL" id="SADD01000022">
    <property type="protein sequence ID" value="RVU40710.1"/>
    <property type="molecule type" value="Genomic_DNA"/>
</dbReference>
<dbReference type="CDD" id="cd19481">
    <property type="entry name" value="RecA-like_protease"/>
    <property type="match status" value="1"/>
</dbReference>
<dbReference type="PANTHER" id="PTHR23077:SF198">
    <property type="entry name" value="ATP-DEPENDENT ZINC METALLOPROTEASE FTSH"/>
    <property type="match status" value="1"/>
</dbReference>
<keyword evidence="2" id="KW-0067">ATP-binding</keyword>
<keyword evidence="3" id="KW-1185">Reference proteome</keyword>
<comment type="caution">
    <text evidence="2">The sequence shown here is derived from an EMBL/GenBank/DDBJ whole genome shotgun (WGS) entry which is preliminary data.</text>
</comment>
<dbReference type="Pfam" id="PF00004">
    <property type="entry name" value="AAA"/>
    <property type="match status" value="1"/>
</dbReference>
<protein>
    <submittedName>
        <fullName evidence="2">ATP-binding protein</fullName>
    </submittedName>
</protein>